<sequence length="408" mass="43887">MRPGITNRVVAVIALIALSVAGSVGPAHAIDFVCGDAQTPQVMIDIDGAFARRENSWQSPAVGRMLKFQCFAAIARDEANAWVLVNYGYTRAWVSRSAVRFADGMDITQLPLSQEIPPPPPPPRLRLPGVPTISSAAQRRYRDAVQAGRTPGMVAVLGDCNAEHPVFFGRLASGAFDLTPYPELKTTARAFAAAFNRVSVATSGSFNATMAFDPMWADPKQCQSDEGPLACELRLSNASLLLIALGTGDTFTWRDFERHYRAIIEYALGLKVLPLLMTKADALESQQGGAPADYINGVVRKLGAEYGLPVIDFALAARQLPNGGLAAERNASLQLIEPFHVNEVGMDARILLTLQALAQFPRLSPTPQATPQPRKPLSPASTKRPQATARAPATPPPTPPAPKQHLKE</sequence>
<evidence type="ECO:0000256" key="2">
    <source>
        <dbReference type="SAM" id="SignalP"/>
    </source>
</evidence>
<feature type="compositionally biased region" description="Low complexity" evidence="1">
    <location>
        <begin position="382"/>
        <end position="392"/>
    </location>
</feature>
<feature type="compositionally biased region" description="Pro residues" evidence="1">
    <location>
        <begin position="393"/>
        <end position="402"/>
    </location>
</feature>
<feature type="region of interest" description="Disordered" evidence="1">
    <location>
        <begin position="363"/>
        <end position="408"/>
    </location>
</feature>
<keyword evidence="2" id="KW-0732">Signal</keyword>
<comment type="caution">
    <text evidence="3">The sequence shown here is derived from an EMBL/GenBank/DDBJ whole genome shotgun (WGS) entry which is preliminary data.</text>
</comment>
<evidence type="ECO:0000256" key="1">
    <source>
        <dbReference type="SAM" id="MobiDB-lite"/>
    </source>
</evidence>
<accession>A0A2M8QEU3</accession>
<evidence type="ECO:0000313" key="4">
    <source>
        <dbReference type="Proteomes" id="UP000230790"/>
    </source>
</evidence>
<dbReference type="EMBL" id="PGTN01000019">
    <property type="protein sequence ID" value="PJF48272.1"/>
    <property type="molecule type" value="Genomic_DNA"/>
</dbReference>
<gene>
    <name evidence="3" type="ORF">CUN48_04435</name>
</gene>
<feature type="signal peptide" evidence="2">
    <location>
        <begin position="1"/>
        <end position="29"/>
    </location>
</feature>
<name>A0A2M8QEU3_9CHLR</name>
<dbReference type="Proteomes" id="UP000230790">
    <property type="component" value="Unassembled WGS sequence"/>
</dbReference>
<evidence type="ECO:0000313" key="3">
    <source>
        <dbReference type="EMBL" id="PJF48272.1"/>
    </source>
</evidence>
<evidence type="ECO:0008006" key="5">
    <source>
        <dbReference type="Google" id="ProtNLM"/>
    </source>
</evidence>
<reference evidence="3 4" key="1">
    <citation type="submission" date="2017-11" db="EMBL/GenBank/DDBJ databases">
        <title>Evolution of Phototrophy in the Chloroflexi Phylum Driven by Horizontal Gene Transfer.</title>
        <authorList>
            <person name="Ward L.M."/>
            <person name="Hemp J."/>
            <person name="Shih P.M."/>
            <person name="Mcglynn S.E."/>
            <person name="Fischer W."/>
        </authorList>
    </citation>
    <scope>NUCLEOTIDE SEQUENCE [LARGE SCALE GENOMIC DNA]</scope>
    <source>
        <strain evidence="3">JP3_7</strain>
    </source>
</reference>
<feature type="chain" id="PRO_5014825071" description="SGNH hydrolase-type esterase domain-containing protein" evidence="2">
    <location>
        <begin position="30"/>
        <end position="408"/>
    </location>
</feature>
<dbReference type="AlphaFoldDB" id="A0A2M8QEU3"/>
<protein>
    <recommendedName>
        <fullName evidence="5">SGNH hydrolase-type esterase domain-containing protein</fullName>
    </recommendedName>
</protein>
<dbReference type="SUPFAM" id="SSF52266">
    <property type="entry name" value="SGNH hydrolase"/>
    <property type="match status" value="1"/>
</dbReference>
<proteinExistence type="predicted"/>
<organism evidence="3 4">
    <name type="scientific">Candidatus Thermofonsia Clade 3 bacterium</name>
    <dbReference type="NCBI Taxonomy" id="2364212"/>
    <lineage>
        <taxon>Bacteria</taxon>
        <taxon>Bacillati</taxon>
        <taxon>Chloroflexota</taxon>
        <taxon>Candidatus Thermofontia</taxon>
        <taxon>Candidatus Thermofonsia Clade 3</taxon>
    </lineage>
</organism>